<feature type="region of interest" description="Disordered" evidence="1">
    <location>
        <begin position="94"/>
        <end position="129"/>
    </location>
</feature>
<organism evidence="2 3">
    <name type="scientific">Stylosanthes scabra</name>
    <dbReference type="NCBI Taxonomy" id="79078"/>
    <lineage>
        <taxon>Eukaryota</taxon>
        <taxon>Viridiplantae</taxon>
        <taxon>Streptophyta</taxon>
        <taxon>Embryophyta</taxon>
        <taxon>Tracheophyta</taxon>
        <taxon>Spermatophyta</taxon>
        <taxon>Magnoliopsida</taxon>
        <taxon>eudicotyledons</taxon>
        <taxon>Gunneridae</taxon>
        <taxon>Pentapetalae</taxon>
        <taxon>rosids</taxon>
        <taxon>fabids</taxon>
        <taxon>Fabales</taxon>
        <taxon>Fabaceae</taxon>
        <taxon>Papilionoideae</taxon>
        <taxon>50 kb inversion clade</taxon>
        <taxon>dalbergioids sensu lato</taxon>
        <taxon>Dalbergieae</taxon>
        <taxon>Pterocarpus clade</taxon>
        <taxon>Stylosanthes</taxon>
    </lineage>
</organism>
<gene>
    <name evidence="2" type="ORF">PIB30_018664</name>
</gene>
<feature type="compositionally biased region" description="Basic and acidic residues" evidence="1">
    <location>
        <begin position="39"/>
        <end position="51"/>
    </location>
</feature>
<evidence type="ECO:0000313" key="3">
    <source>
        <dbReference type="Proteomes" id="UP001341840"/>
    </source>
</evidence>
<comment type="caution">
    <text evidence="2">The sequence shown here is derived from an EMBL/GenBank/DDBJ whole genome shotgun (WGS) entry which is preliminary data.</text>
</comment>
<dbReference type="EMBL" id="JASCZI010151091">
    <property type="protein sequence ID" value="MED6169137.1"/>
    <property type="molecule type" value="Genomic_DNA"/>
</dbReference>
<accession>A0ABU6V858</accession>
<evidence type="ECO:0000256" key="1">
    <source>
        <dbReference type="SAM" id="MobiDB-lite"/>
    </source>
</evidence>
<evidence type="ECO:0000313" key="2">
    <source>
        <dbReference type="EMBL" id="MED6169137.1"/>
    </source>
</evidence>
<dbReference type="Proteomes" id="UP001341840">
    <property type="component" value="Unassembled WGS sequence"/>
</dbReference>
<reference evidence="2 3" key="1">
    <citation type="journal article" date="2023" name="Plants (Basel)">
        <title>Bridging the Gap: Combining Genomics and Transcriptomics Approaches to Understand Stylosanthes scabra, an Orphan Legume from the Brazilian Caatinga.</title>
        <authorList>
            <person name="Ferreira-Neto J.R.C."/>
            <person name="da Silva M.D."/>
            <person name="Binneck E."/>
            <person name="de Melo N.F."/>
            <person name="da Silva R.H."/>
            <person name="de Melo A.L.T.M."/>
            <person name="Pandolfi V."/>
            <person name="Bustamante F.O."/>
            <person name="Brasileiro-Vidal A.C."/>
            <person name="Benko-Iseppon A.M."/>
        </authorList>
    </citation>
    <scope>NUCLEOTIDE SEQUENCE [LARGE SCALE GENOMIC DNA]</scope>
    <source>
        <tissue evidence="2">Leaves</tissue>
    </source>
</reference>
<keyword evidence="3" id="KW-1185">Reference proteome</keyword>
<feature type="compositionally biased region" description="Basic and acidic residues" evidence="1">
    <location>
        <begin position="107"/>
        <end position="129"/>
    </location>
</feature>
<sequence length="129" mass="14567">MMLVGDKANDDAEPLIEDILNANLVSEQGCMREGGGSVVKERERSGVYEKDNMSRGRFVGVELSASKGEDKVHDEAQRKQHQVECLGHAQMRSTFTMKLRTPMMRGQRGERAMRAGRAGKDLFQKQKRR</sequence>
<feature type="region of interest" description="Disordered" evidence="1">
    <location>
        <begin position="32"/>
        <end position="51"/>
    </location>
</feature>
<proteinExistence type="predicted"/>
<name>A0ABU6V858_9FABA</name>
<protein>
    <submittedName>
        <fullName evidence="2">Uncharacterized protein</fullName>
    </submittedName>
</protein>